<feature type="coiled-coil region" evidence="6">
    <location>
        <begin position="68"/>
        <end position="112"/>
    </location>
</feature>
<dbReference type="Gene3D" id="2.40.10.350">
    <property type="entry name" value="Rod shape-determining protein MreC, domain 2"/>
    <property type="match status" value="1"/>
</dbReference>
<reference evidence="12" key="2">
    <citation type="submission" date="2017-05" db="EMBL/GenBank/DDBJ databases">
        <title>Improved OligoMM genomes.</title>
        <authorList>
            <person name="Garzetti D."/>
        </authorList>
    </citation>
    <scope>NUCLEOTIDE SEQUENCE [LARGE SCALE GENOMIC DNA]</scope>
    <source>
        <strain evidence="12">KB18</strain>
    </source>
</reference>
<feature type="domain" description="Rod shape-determining protein MreC beta-barrel core" evidence="9">
    <location>
        <begin position="122"/>
        <end position="271"/>
    </location>
</feature>
<evidence type="ECO:0000256" key="3">
    <source>
        <dbReference type="ARBA" id="ARBA00022960"/>
    </source>
</evidence>
<keyword evidence="6" id="KW-0175">Coiled coil</keyword>
<keyword evidence="8" id="KW-0812">Transmembrane</keyword>
<evidence type="ECO:0000256" key="1">
    <source>
        <dbReference type="ARBA" id="ARBA00009369"/>
    </source>
</evidence>
<evidence type="ECO:0000256" key="8">
    <source>
        <dbReference type="SAM" id="Phobius"/>
    </source>
</evidence>
<evidence type="ECO:0000313" key="12">
    <source>
        <dbReference type="Proteomes" id="UP000196710"/>
    </source>
</evidence>
<evidence type="ECO:0000256" key="4">
    <source>
        <dbReference type="ARBA" id="ARBA00032089"/>
    </source>
</evidence>
<dbReference type="EMBL" id="CP065321">
    <property type="protein sequence ID" value="QQR31015.1"/>
    <property type="molecule type" value="Genomic_DNA"/>
</dbReference>
<comment type="similarity">
    <text evidence="1 5">Belongs to the MreC family.</text>
</comment>
<dbReference type="RefSeq" id="WP_066539311.1">
    <property type="nucleotide sequence ID" value="NZ_CP021422.1"/>
</dbReference>
<dbReference type="PANTHER" id="PTHR34138:SF1">
    <property type="entry name" value="CELL SHAPE-DETERMINING PROTEIN MREC"/>
    <property type="match status" value="1"/>
</dbReference>
<dbReference type="Proteomes" id="UP000596035">
    <property type="component" value="Chromosome"/>
</dbReference>
<evidence type="ECO:0000313" key="13">
    <source>
        <dbReference type="Proteomes" id="UP000596035"/>
    </source>
</evidence>
<dbReference type="Proteomes" id="UP000196710">
    <property type="component" value="Chromosome"/>
</dbReference>
<dbReference type="PANTHER" id="PTHR34138">
    <property type="entry name" value="CELL SHAPE-DETERMINING PROTEIN MREC"/>
    <property type="match status" value="1"/>
</dbReference>
<feature type="transmembrane region" description="Helical" evidence="8">
    <location>
        <begin position="12"/>
        <end position="42"/>
    </location>
</feature>
<dbReference type="InterPro" id="IPR042177">
    <property type="entry name" value="Cell/Rod_1"/>
</dbReference>
<dbReference type="GO" id="GO:0005886">
    <property type="term" value="C:plasma membrane"/>
    <property type="evidence" value="ECO:0007669"/>
    <property type="project" value="TreeGrafter"/>
</dbReference>
<dbReference type="Gene3D" id="2.40.10.340">
    <property type="entry name" value="Rod shape-determining protein MreC, domain 1"/>
    <property type="match status" value="1"/>
</dbReference>
<name>A0A1Z2XTG3_9FIRM</name>
<keyword evidence="12" id="KW-1185">Reference proteome</keyword>
<evidence type="ECO:0000256" key="7">
    <source>
        <dbReference type="SAM" id="MobiDB-lite"/>
    </source>
</evidence>
<dbReference type="InterPro" id="IPR042175">
    <property type="entry name" value="Cell/Rod_MreC_2"/>
</dbReference>
<accession>A0A1Z2XTG3</accession>
<gene>
    <name evidence="11" type="primary">mreC</name>
    <name evidence="10" type="ORF">ADH66_14430</name>
    <name evidence="11" type="ORF">I5Q82_04805</name>
</gene>
<organism evidence="11 13">
    <name type="scientific">Acutalibacter muris</name>
    <dbReference type="NCBI Taxonomy" id="1796620"/>
    <lineage>
        <taxon>Bacteria</taxon>
        <taxon>Bacillati</taxon>
        <taxon>Bacillota</taxon>
        <taxon>Clostridia</taxon>
        <taxon>Eubacteriales</taxon>
        <taxon>Acutalibacteraceae</taxon>
        <taxon>Acutalibacter</taxon>
    </lineage>
</organism>
<dbReference type="EMBL" id="CP021422">
    <property type="protein sequence ID" value="ASB41748.1"/>
    <property type="molecule type" value="Genomic_DNA"/>
</dbReference>
<dbReference type="PIRSF" id="PIRSF038471">
    <property type="entry name" value="MreC"/>
    <property type="match status" value="1"/>
</dbReference>
<proteinExistence type="inferred from homology"/>
<comment type="function">
    <text evidence="5">Involved in formation and maintenance of cell shape.</text>
</comment>
<dbReference type="KEGG" id="amur:ADH66_14430"/>
<evidence type="ECO:0000259" key="9">
    <source>
        <dbReference type="Pfam" id="PF04085"/>
    </source>
</evidence>
<dbReference type="GO" id="GO:0008360">
    <property type="term" value="P:regulation of cell shape"/>
    <property type="evidence" value="ECO:0007669"/>
    <property type="project" value="UniProtKB-KW"/>
</dbReference>
<evidence type="ECO:0000313" key="11">
    <source>
        <dbReference type="EMBL" id="QQR31015.1"/>
    </source>
</evidence>
<keyword evidence="8" id="KW-0472">Membrane</keyword>
<dbReference type="NCBIfam" id="TIGR00219">
    <property type="entry name" value="mreC"/>
    <property type="match status" value="1"/>
</dbReference>
<dbReference type="InterPro" id="IPR055342">
    <property type="entry name" value="MreC_beta-barrel_core"/>
</dbReference>
<keyword evidence="3 5" id="KW-0133">Cell shape</keyword>
<evidence type="ECO:0000256" key="5">
    <source>
        <dbReference type="PIRNR" id="PIRNR038471"/>
    </source>
</evidence>
<reference evidence="10" key="1">
    <citation type="journal article" date="2017" name="Genome Announc.">
        <title>High-Quality Whole-Genome Sequences of the Oligo-Mouse-Microbiota Bacterial Community.</title>
        <authorList>
            <person name="Garzetti D."/>
            <person name="Brugiroux S."/>
            <person name="Bunk B."/>
            <person name="Pukall R."/>
            <person name="McCoy K.D."/>
            <person name="Macpherson A.J."/>
            <person name="Stecher B."/>
        </authorList>
    </citation>
    <scope>NUCLEOTIDE SEQUENCE</scope>
    <source>
        <strain evidence="10">KB18</strain>
    </source>
</reference>
<dbReference type="AlphaFoldDB" id="A0A1Z2XTG3"/>
<evidence type="ECO:0000256" key="2">
    <source>
        <dbReference type="ARBA" id="ARBA00013855"/>
    </source>
</evidence>
<sequence length="296" mass="31476">MRDFLKAGSFKVLIITVVVLLGLIIYTASAGGSLIASILGFVSTPMQSVATDLTDGVTEFLDIDGLTKDELKALVAALQEENSQLYDKLIDYTQMEQENERLKVQLHISEQRPENEMRSAAVIGRDPNDPFSGFSIGIGTLSGVSEGDPVITDKGLVGVVTSAYATTSKVECLLSENVNVAAVSIDKRESGLIGCNITMASSGLLRLDYLTGETALTQGDIITTSGEGGVYPADLKIGVVESVEKSETDVSKYAVVRPFEDLASVKEVQVIISFPGQGEDDTVTQPDPGDSEEDAE</sequence>
<evidence type="ECO:0000313" key="10">
    <source>
        <dbReference type="EMBL" id="ASB41748.1"/>
    </source>
</evidence>
<evidence type="ECO:0000256" key="6">
    <source>
        <dbReference type="SAM" id="Coils"/>
    </source>
</evidence>
<feature type="region of interest" description="Disordered" evidence="7">
    <location>
        <begin position="274"/>
        <end position="296"/>
    </location>
</feature>
<reference evidence="11 13" key="3">
    <citation type="submission" date="2020-11" db="EMBL/GenBank/DDBJ databases">
        <title>Closed and high quality bacterial genomes of the OMM12 community.</title>
        <authorList>
            <person name="Marbouty M."/>
            <person name="Lamy-Besnier Q."/>
            <person name="Debarbieux L."/>
            <person name="Koszul R."/>
        </authorList>
    </citation>
    <scope>NUCLEOTIDE SEQUENCE [LARGE SCALE GENOMIC DNA]</scope>
    <source>
        <strain evidence="11 13">KB18</strain>
    </source>
</reference>
<keyword evidence="8" id="KW-1133">Transmembrane helix</keyword>
<protein>
    <recommendedName>
        <fullName evidence="2 5">Cell shape-determining protein MreC</fullName>
    </recommendedName>
    <alternativeName>
        <fullName evidence="4 5">Cell shape protein MreC</fullName>
    </alternativeName>
</protein>
<dbReference type="InterPro" id="IPR007221">
    <property type="entry name" value="MreC"/>
</dbReference>
<dbReference type="Pfam" id="PF04085">
    <property type="entry name" value="MreC"/>
    <property type="match status" value="1"/>
</dbReference>